<keyword evidence="1" id="KW-0472">Membrane</keyword>
<feature type="transmembrane region" description="Helical" evidence="1">
    <location>
        <begin position="742"/>
        <end position="765"/>
    </location>
</feature>
<dbReference type="SUPFAM" id="SSF57184">
    <property type="entry name" value="Growth factor receptor domain"/>
    <property type="match status" value="5"/>
</dbReference>
<keyword evidence="2" id="KW-0732">Signal</keyword>
<proteinExistence type="predicted"/>
<dbReference type="PANTHER" id="PTHR23275:SF100">
    <property type="entry name" value="EGF-LIKE DOMAIN-CONTAINING PROTEIN"/>
    <property type="match status" value="1"/>
</dbReference>
<dbReference type="Gene3D" id="2.10.220.10">
    <property type="entry name" value="Hormone Receptor, Insulin-like Growth Factor Receptor 1, Chain A, domain 2"/>
    <property type="match status" value="1"/>
</dbReference>
<dbReference type="SMART" id="SM00261">
    <property type="entry name" value="FU"/>
    <property type="match status" value="8"/>
</dbReference>
<keyword evidence="1" id="KW-0812">Transmembrane</keyword>
<keyword evidence="4" id="KW-1185">Reference proteome</keyword>
<feature type="chain" id="PRO_5047444508" description="CXXC-rich protein" evidence="2">
    <location>
        <begin position="17"/>
        <end position="779"/>
    </location>
</feature>
<dbReference type="EMBL" id="JAPFFF010000004">
    <property type="protein sequence ID" value="KAK8892604.1"/>
    <property type="molecule type" value="Genomic_DNA"/>
</dbReference>
<accession>A0ABR2KNB0</accession>
<comment type="caution">
    <text evidence="3">The sequence shown here is derived from an EMBL/GenBank/DDBJ whole genome shotgun (WGS) entry which is preliminary data.</text>
</comment>
<evidence type="ECO:0000256" key="2">
    <source>
        <dbReference type="SAM" id="SignalP"/>
    </source>
</evidence>
<keyword evidence="1" id="KW-1133">Transmembrane helix</keyword>
<name>A0ABR2KNB0_9EUKA</name>
<dbReference type="InterPro" id="IPR006212">
    <property type="entry name" value="Furin_repeat"/>
</dbReference>
<evidence type="ECO:0000313" key="4">
    <source>
        <dbReference type="Proteomes" id="UP001470230"/>
    </source>
</evidence>
<gene>
    <name evidence="3" type="ORF">M9Y10_029843</name>
</gene>
<evidence type="ECO:0000313" key="3">
    <source>
        <dbReference type="EMBL" id="KAK8892604.1"/>
    </source>
</evidence>
<reference evidence="3 4" key="1">
    <citation type="submission" date="2024-04" db="EMBL/GenBank/DDBJ databases">
        <title>Tritrichomonas musculus Genome.</title>
        <authorList>
            <person name="Alves-Ferreira E."/>
            <person name="Grigg M."/>
            <person name="Lorenzi H."/>
            <person name="Galac M."/>
        </authorList>
    </citation>
    <scope>NUCLEOTIDE SEQUENCE [LARGE SCALE GENOMIC DNA]</scope>
    <source>
        <strain evidence="3 4">EAF2021</strain>
    </source>
</reference>
<protein>
    <recommendedName>
        <fullName evidence="5">CXXC-rich protein</fullName>
    </recommendedName>
</protein>
<dbReference type="InterPro" id="IPR009030">
    <property type="entry name" value="Growth_fac_rcpt_cys_sf"/>
</dbReference>
<organism evidence="3 4">
    <name type="scientific">Tritrichomonas musculus</name>
    <dbReference type="NCBI Taxonomy" id="1915356"/>
    <lineage>
        <taxon>Eukaryota</taxon>
        <taxon>Metamonada</taxon>
        <taxon>Parabasalia</taxon>
        <taxon>Tritrichomonadida</taxon>
        <taxon>Tritrichomonadidae</taxon>
        <taxon>Tritrichomonas</taxon>
    </lineage>
</organism>
<evidence type="ECO:0000256" key="1">
    <source>
        <dbReference type="SAM" id="Phobius"/>
    </source>
</evidence>
<sequence length="779" mass="87392">MILIIFINILLQVSKSEDCSKFGPHCSTCENGHCSKCDDGYGMDNDLSSENRGKCVECAYNPSPQGSCKNCNNDYKTCLQCNIQHGFDKDPDSQYYNKCRRCSDVSCDECLYDYTKCTKCEEGYGMNNDPNTLGYKSCDTCYGNCKICDSDDYKNCFECKNGYGFDGQGGNQCIQCEDRDCQLCKDNYKQCTKCRPRYGFDSNRKCQECDKSCDSCDEDSSKCDKCTSTYGKDNDINSETYGKCIKCKVARCQDCTSDANKCNDCGGSGFYDDDETSLTYGKCVSCSAYCTKCIDEKTCLECDRRYGLDNGKCTRCKDHDCLECYEDYSICTECLDLSADIRPNSETYGQCINCTNNCKRCEHFDSGNCTYCYDGLGSDNGVCVETKMDHCVAFESINYCIKCEKGYAVQHLYGVCLATDDEHCTTLHNSGDFCLLCEDNYEPVRGTCRKILNNCKEYYYLDEEPYYYCSKCEEGYGLDYNEKDRPLQCKKCTDPHCSNCHANISICVECQLPYYLDKSTGTCVRECKAKNCTQCNPEDNTDCIVCLTGYGYYENDGKPEKCVKNFQEHCLKGSSVYYCDECIEGYSVGPKGICVECKVSNCLKCSSDNYCSECSPGFYLIDGKCNECTYKGCECTKKDPDDCYDCIDGYTFDYTKGTNIYGKCTPCLVENCKYCYYHKGECSRCFNDEKPDNDGKCLAKPDITEEPIFTEEPTITEEPSSIYEPPIVNAQEKSKKKLSTGAIAGIAVGSVAAVGLASFLVYYFAFRKKSAVSASSNSP</sequence>
<dbReference type="InterPro" id="IPR052798">
    <property type="entry name" value="Giardia_VSA"/>
</dbReference>
<dbReference type="PANTHER" id="PTHR23275">
    <property type="entry name" value="CABRIOLET.-RELATED"/>
    <property type="match status" value="1"/>
</dbReference>
<feature type="signal peptide" evidence="2">
    <location>
        <begin position="1"/>
        <end position="16"/>
    </location>
</feature>
<dbReference type="Proteomes" id="UP001470230">
    <property type="component" value="Unassembled WGS sequence"/>
</dbReference>
<evidence type="ECO:0008006" key="5">
    <source>
        <dbReference type="Google" id="ProtNLM"/>
    </source>
</evidence>